<dbReference type="InterPro" id="IPR003344">
    <property type="entry name" value="Big_1_dom"/>
</dbReference>
<dbReference type="PANTHER" id="PTHR43308">
    <property type="entry name" value="OUTER MEMBRANE PROTEIN ALPHA-RELATED"/>
    <property type="match status" value="1"/>
</dbReference>
<feature type="chain" id="PRO_5039407925" description="S-layer homology domain-containing protein" evidence="2">
    <location>
        <begin position="32"/>
        <end position="1710"/>
    </location>
</feature>
<evidence type="ECO:0000256" key="1">
    <source>
        <dbReference type="ARBA" id="ARBA00010116"/>
    </source>
</evidence>
<dbReference type="InterPro" id="IPR008969">
    <property type="entry name" value="CarboxyPept-like_regulatory"/>
</dbReference>
<accession>A0A268EG48</accession>
<feature type="domain" description="SLH" evidence="4">
    <location>
        <begin position="1544"/>
        <end position="1607"/>
    </location>
</feature>
<dbReference type="SUPFAM" id="SSF49464">
    <property type="entry name" value="Carboxypeptidase regulatory domain-like"/>
    <property type="match status" value="1"/>
</dbReference>
<evidence type="ECO:0008006" key="7">
    <source>
        <dbReference type="Google" id="ProtNLM"/>
    </source>
</evidence>
<feature type="signal peptide" evidence="2">
    <location>
        <begin position="1"/>
        <end position="31"/>
    </location>
</feature>
<feature type="domain" description="Big-1" evidence="3">
    <location>
        <begin position="923"/>
        <end position="1026"/>
    </location>
</feature>
<evidence type="ECO:0000313" key="5">
    <source>
        <dbReference type="EMBL" id="PAD72093.1"/>
    </source>
</evidence>
<comment type="similarity">
    <text evidence="1">Belongs to the intimin/invasin family.</text>
</comment>
<dbReference type="Gene3D" id="2.60.40.1120">
    <property type="entry name" value="Carboxypeptidase-like, regulatory domain"/>
    <property type="match status" value="1"/>
</dbReference>
<dbReference type="Gene3D" id="2.60.40.10">
    <property type="entry name" value="Immunoglobulins"/>
    <property type="match status" value="1"/>
</dbReference>
<evidence type="ECO:0000259" key="3">
    <source>
        <dbReference type="PROSITE" id="PS51127"/>
    </source>
</evidence>
<dbReference type="InterPro" id="IPR001119">
    <property type="entry name" value="SLH_dom"/>
</dbReference>
<protein>
    <recommendedName>
        <fullName evidence="7">S-layer homology domain-containing protein</fullName>
    </recommendedName>
</protein>
<feature type="domain" description="SLH" evidence="4">
    <location>
        <begin position="1609"/>
        <end position="1667"/>
    </location>
</feature>
<name>A0A268EG48_9BACL</name>
<dbReference type="OrthoDB" id="283370at2"/>
<dbReference type="Pfam" id="PF17803">
    <property type="entry name" value="Cadherin_4"/>
    <property type="match status" value="1"/>
</dbReference>
<dbReference type="Pfam" id="PF17963">
    <property type="entry name" value="Big_9"/>
    <property type="match status" value="1"/>
</dbReference>
<dbReference type="InterPro" id="IPR040853">
    <property type="entry name" value="RapA2_cadherin-like"/>
</dbReference>
<dbReference type="PROSITE" id="PS51272">
    <property type="entry name" value="SLH"/>
    <property type="match status" value="3"/>
</dbReference>
<dbReference type="Pfam" id="PF02369">
    <property type="entry name" value="Big_1"/>
    <property type="match status" value="1"/>
</dbReference>
<dbReference type="Pfam" id="PF00395">
    <property type="entry name" value="SLH"/>
    <property type="match status" value="3"/>
</dbReference>
<dbReference type="Proteomes" id="UP000215596">
    <property type="component" value="Unassembled WGS sequence"/>
</dbReference>
<dbReference type="InterPro" id="IPR013783">
    <property type="entry name" value="Ig-like_fold"/>
</dbReference>
<gene>
    <name evidence="5" type="ORF">CHH67_23045</name>
</gene>
<dbReference type="SMART" id="SM00634">
    <property type="entry name" value="BID_1"/>
    <property type="match status" value="1"/>
</dbReference>
<dbReference type="PANTHER" id="PTHR43308:SF5">
    <property type="entry name" value="S-LAYER PROTEIN _ PEPTIDOGLYCAN ENDO-BETA-N-ACETYLGLUCOSAMINIDASE"/>
    <property type="match status" value="1"/>
</dbReference>
<proteinExistence type="inferred from homology"/>
<evidence type="ECO:0000313" key="6">
    <source>
        <dbReference type="Proteomes" id="UP000215596"/>
    </source>
</evidence>
<keyword evidence="2" id="KW-0732">Signal</keyword>
<dbReference type="PROSITE" id="PS51127">
    <property type="entry name" value="BIG1"/>
    <property type="match status" value="1"/>
</dbReference>
<feature type="domain" description="SLH" evidence="4">
    <location>
        <begin position="1475"/>
        <end position="1543"/>
    </location>
</feature>
<sequence length="1710" mass="186063">MLSTRSSLRRGRRYLSMLLTIAIVLSSFAPAAVASSSGAGGAVEGVTYFVDHDNWGGPGSTGIDGDLDIGIKNQNNSPADNYDKFPIEFKFDVDKPVPGDAEAYLLIRAYDVDEEDGNYNDSTNGEWDRVYFSSNPEHIRMNQRYTQWKYPIPGANIPNNGYMNEMHQDAYVGALSGSDTKWNTTVLPIEAGKIVQGENYVGITIHHYYQDPSNPNSNWQMTVDWGQLVINGGSRSKGEITYASLEPGSVNNELIVNTEFMPKVNGDFSIEVSLIEKATIGGDVVDQNLAIGQKRIRGGQANTLNKNEIVLKDVRLDPNKEYTLNVILYEDGGALTESPKDVNNTPISIDIDPMEVQHIYTMSTFDPKVEDIELNNRPQYEPTWFSLNDFEDKLFKINGRQDNTLEKVKIVTLPDPSTGRLVFGQDDVAAGDELNAAELGNLRFIPTASGGFNQPVTFEWNGYDQDKKKYAQFNAEVVISPNLAPVLDNVNIPVNKGTTAVPVGDGINRAVQDDQAPLQPDHVAVLSLPSTGTLMLGQTAVTQGMEIPWAQLPALTYVPESANQTGTVTFSWNASDGLQYAKDPATVTITINHPPVALDVVKTGLEGRPVVIPAVEFKMTDADGDDLKLIDIVNVDPSIGKLQYTTVTDGTYRDIAGPIDYATLASVIFTPAADLPLYPPVVTQWRAQDGKQFSEQPGSITITYDGRPIAHPQIIEAEEGSGVIPVILTGEDAESAVLAYDIISQPAKGTLEPSANGSQHWIYRPDPSFVGGKDSFRFTVTDDVYHQSSEPAEVTIVINRTLDGWVGDQQQGDNEVVTAIPGKPLALNAVSSLHAQKVNAIVNGVVVPLTEVNPAGAEAAGYRTWSNSHCIMALGIAPGNCVLPMDTAAGLHLVTFEAFNGAGQSLPAEMKLQDNQFKVVGTNLTLLAKPESIPGDGKSTTELTAVVKDGDGKPVEGVAVTFEAPAGQGEFVGPHTAVTDQDGKAVVVFRSPKISGVNNETIEVTATVDEPARGLYGKDNIQITFQPAVVRGMITEGESHRPVAHTPIRITLDLNGDGIIEAGVDFIATVVTDEHGAYSLPVPKGDATYNVEFTREVMIGGVPTPVTYAQKARVDKIAGNSEVFDSEKTVTGMVLFQKSNGLTSLLNNSMIDNMKVYLKDENGVYITDASGSKKPFELGKQGVFTADGLEAGQKYVLEVWYEMEIYDEHGPTGKYKEIAINGKRDPQNPDVIRYPEIALKANGEVNLVQDLVDPYGTISDGHTQLPIEGADVTLYYANTARNKANGVTPDTKVYLPPLPGFEPNNNESPSQKSDSKGFYAYMVYPETDYYLVVRKDGYNSYTSQTISVEWDIVKHDVKLYRPASGDVSSPAQPGSSPQQPAVSLDLAVDSNLVQEGSESKLRVWYKNEAASPLQGGVITITLPDGTEVIDAQGGQVEGNTISWSIGRLAGQQSGEFIVTLKWPQLDSKEAVFDIKGSFTANGQGASEARGSLKIQVFSTRYESLSHQRYILGYPDGEFKPNRSLTRAELAAIVARLTENSVLDTPIAYSDVPSDYWAANYIRIATKHGYFNGFADGTFRPDVQVTRGELAMVMTRFLDLEVSQSGEMHFNDIDGHWASDAIEALYRNKFLSGYPDGSFKPRNSIIRSEAVTLINRMLYRGPLQGLEPLFPDMPKSHWAFGDVQEATISHESVRQADGSEQWIRNIADDVK</sequence>
<dbReference type="EMBL" id="NPBY01000082">
    <property type="protein sequence ID" value="PAD72093.1"/>
    <property type="molecule type" value="Genomic_DNA"/>
</dbReference>
<organism evidence="5 6">
    <name type="scientific">Paenibacillus campinasensis</name>
    <dbReference type="NCBI Taxonomy" id="66347"/>
    <lineage>
        <taxon>Bacteria</taxon>
        <taxon>Bacillati</taxon>
        <taxon>Bacillota</taxon>
        <taxon>Bacilli</taxon>
        <taxon>Bacillales</taxon>
        <taxon>Paenibacillaceae</taxon>
        <taxon>Paenibacillus</taxon>
    </lineage>
</organism>
<reference evidence="5 6" key="1">
    <citation type="submission" date="2017-07" db="EMBL/GenBank/DDBJ databases">
        <title>Isolation and whole genome analysis of endospore-forming bacteria from heroin.</title>
        <authorList>
            <person name="Kalinowski J."/>
            <person name="Ahrens B."/>
            <person name="Al-Dilaimi A."/>
            <person name="Winkler A."/>
            <person name="Wibberg D."/>
            <person name="Schleenbecker U."/>
            <person name="Ruckert C."/>
            <person name="Wolfel R."/>
            <person name="Grass G."/>
        </authorList>
    </citation>
    <scope>NUCLEOTIDE SEQUENCE [LARGE SCALE GENOMIC DNA]</scope>
    <source>
        <strain evidence="5 6">7537-G1</strain>
    </source>
</reference>
<dbReference type="InterPro" id="IPR051465">
    <property type="entry name" value="Cell_Envelope_Struct_Comp"/>
</dbReference>
<dbReference type="SUPFAM" id="SSF49373">
    <property type="entry name" value="Invasin/intimin cell-adhesion fragments"/>
    <property type="match status" value="1"/>
</dbReference>
<evidence type="ECO:0000259" key="4">
    <source>
        <dbReference type="PROSITE" id="PS51272"/>
    </source>
</evidence>
<comment type="caution">
    <text evidence="5">The sequence shown here is derived from an EMBL/GenBank/DDBJ whole genome shotgun (WGS) entry which is preliminary data.</text>
</comment>
<dbReference type="InterPro" id="IPR008964">
    <property type="entry name" value="Invasin/intimin_cell_adhesion"/>
</dbReference>
<evidence type="ECO:0000256" key="2">
    <source>
        <dbReference type="SAM" id="SignalP"/>
    </source>
</evidence>